<dbReference type="InterPro" id="IPR004714">
    <property type="entry name" value="Cyt_oxidase_maturation_cbb3"/>
</dbReference>
<dbReference type="PANTHER" id="PTHR41532">
    <property type="entry name" value="FIXS PROTEIN"/>
    <property type="match status" value="1"/>
</dbReference>
<dbReference type="AlphaFoldDB" id="A0A1T0CHB7"/>
<dbReference type="PANTHER" id="PTHR41532:SF1">
    <property type="entry name" value="FIXS PROTEIN"/>
    <property type="match status" value="1"/>
</dbReference>
<dbReference type="RefSeq" id="WP_078306491.1">
    <property type="nucleotide sequence ID" value="NZ_CP147511.1"/>
</dbReference>
<comment type="caution">
    <text evidence="2">The sequence shown here is derived from an EMBL/GenBank/DDBJ whole genome shotgun (WGS) entry which is preliminary data.</text>
</comment>
<evidence type="ECO:0000313" key="3">
    <source>
        <dbReference type="Proteomes" id="UP000191094"/>
    </source>
</evidence>
<feature type="region of interest" description="Disordered" evidence="1">
    <location>
        <begin position="52"/>
        <end position="71"/>
    </location>
</feature>
<dbReference type="Proteomes" id="UP000191094">
    <property type="component" value="Unassembled WGS sequence"/>
</dbReference>
<proteinExistence type="predicted"/>
<dbReference type="EMBL" id="MUYT01000004">
    <property type="protein sequence ID" value="OOS21531.1"/>
    <property type="molecule type" value="Genomic_DNA"/>
</dbReference>
<organism evidence="2 3">
    <name type="scientific">Lwoffella lincolnii</name>
    <dbReference type="NCBI Taxonomy" id="90241"/>
    <lineage>
        <taxon>Bacteria</taxon>
        <taxon>Pseudomonadati</taxon>
        <taxon>Pseudomonadota</taxon>
        <taxon>Gammaproteobacteria</taxon>
        <taxon>Moraxellales</taxon>
        <taxon>Moraxellaceae</taxon>
        <taxon>Lwoffella</taxon>
    </lineage>
</organism>
<evidence type="ECO:0000256" key="1">
    <source>
        <dbReference type="SAM" id="MobiDB-lite"/>
    </source>
</evidence>
<dbReference type="Pfam" id="PF03597">
    <property type="entry name" value="FixS"/>
    <property type="match status" value="1"/>
</dbReference>
<evidence type="ECO:0000313" key="2">
    <source>
        <dbReference type="EMBL" id="OOS21531.1"/>
    </source>
</evidence>
<accession>A0A1T0CHB7</accession>
<keyword evidence="3" id="KW-1185">Reference proteome</keyword>
<dbReference type="OrthoDB" id="9802763at2"/>
<sequence length="71" mass="8102">MTSMFLLIPLSLMLFVIGIWAIRYAVKSNQFEDLDNASQRIILDDRQARREQLQSNQSVNTDGQGGKHGQH</sequence>
<reference evidence="2 3" key="1">
    <citation type="submission" date="2017-02" db="EMBL/GenBank/DDBJ databases">
        <title>Draft genome sequence of Moraxella lincolnii CCUG 9405T type strain.</title>
        <authorList>
            <person name="Salva-Serra F."/>
            <person name="Engstrom-Jakobsson H."/>
            <person name="Thorell K."/>
            <person name="Jaen-Luchoro D."/>
            <person name="Gonzales-Siles L."/>
            <person name="Karlsson R."/>
            <person name="Yazdan S."/>
            <person name="Boulund F."/>
            <person name="Johnning A."/>
            <person name="Engstrand L."/>
            <person name="Kristiansson E."/>
            <person name="Moore E."/>
        </authorList>
    </citation>
    <scope>NUCLEOTIDE SEQUENCE [LARGE SCALE GENOMIC DNA]</scope>
    <source>
        <strain evidence="2 3">CCUG 9405</strain>
    </source>
</reference>
<gene>
    <name evidence="2" type="ORF">B0682_02255</name>
</gene>
<protein>
    <submittedName>
        <fullName evidence="2">Cytochrome oxidase maturation protein, cbb3-type</fullName>
    </submittedName>
</protein>
<dbReference type="STRING" id="90241.B0682_02255"/>
<dbReference type="NCBIfam" id="TIGR00847">
    <property type="entry name" value="ccoS"/>
    <property type="match status" value="1"/>
</dbReference>
<name>A0A1T0CHB7_9GAMM</name>
<feature type="compositionally biased region" description="Polar residues" evidence="1">
    <location>
        <begin position="53"/>
        <end position="62"/>
    </location>
</feature>